<dbReference type="Proteomes" id="UP000176751">
    <property type="component" value="Unassembled WGS sequence"/>
</dbReference>
<evidence type="ECO:0000256" key="1">
    <source>
        <dbReference type="ARBA" id="ARBA00010531"/>
    </source>
</evidence>
<dbReference type="CDD" id="cd00403">
    <property type="entry name" value="Ribosomal_L1"/>
    <property type="match status" value="1"/>
</dbReference>
<proteinExistence type="inferred from homology"/>
<dbReference type="Gene3D" id="3.40.50.790">
    <property type="match status" value="1"/>
</dbReference>
<dbReference type="SUPFAM" id="SSF56808">
    <property type="entry name" value="Ribosomal protein L1"/>
    <property type="match status" value="1"/>
</dbReference>
<evidence type="ECO:0000256" key="5">
    <source>
        <dbReference type="ARBA" id="ARBA00023274"/>
    </source>
</evidence>
<organism evidence="8 9">
    <name type="scientific">Candidatus Curtissbacteria bacterium RIFOXYA1_FULL_41_14</name>
    <dbReference type="NCBI Taxonomy" id="1797737"/>
    <lineage>
        <taxon>Bacteria</taxon>
        <taxon>Candidatus Curtissiibacteriota</taxon>
    </lineage>
</organism>
<comment type="caution">
    <text evidence="8">The sequence shown here is derived from an EMBL/GenBank/DDBJ whole genome shotgun (WGS) entry which is preliminary data.</text>
</comment>
<name>A0A1F5HG02_9BACT</name>
<gene>
    <name evidence="8" type="ORF">A2196_01235</name>
</gene>
<sequence>MGTTRIKVIDLSSGEQEIKTSRKHAEKLTGVAKIKATGPEGTLARRGEKREKEEVIKGPKESEVKTTSGPSVPPKPSAPPVIKKQSPSVVARKPGSLHHLGQKYLSANQLIDKNKLYPAREAIGLLFKTSPTHFDPTIEIHLNVTDKNMRGNVNLPHAVNTKKQKKILIFASQSATTPKTDNQIIWANEKTIDEIDSGKLKPNRDFDIVIAQPKYMPQLAKVAKILGPRGLMPNPKNNTVTENVASALESASGTTFEYKSDPSAPIIHTKLGKLSYKPEQLEENLKTLFFAIGPNKIKKAVIKSTMSPAIKLDLSSI</sequence>
<evidence type="ECO:0000313" key="9">
    <source>
        <dbReference type="Proteomes" id="UP000176751"/>
    </source>
</evidence>
<protein>
    <recommendedName>
        <fullName evidence="6">Ribosomal protein</fullName>
    </recommendedName>
</protein>
<keyword evidence="4 6" id="KW-0689">Ribosomal protein</keyword>
<dbReference type="InterPro" id="IPR023673">
    <property type="entry name" value="Ribosomal_uL1_CS"/>
</dbReference>
<dbReference type="PANTHER" id="PTHR36427">
    <property type="entry name" value="54S RIBOSOMAL PROTEIN L1, MITOCHONDRIAL"/>
    <property type="match status" value="1"/>
</dbReference>
<evidence type="ECO:0000313" key="8">
    <source>
        <dbReference type="EMBL" id="OGE03040.1"/>
    </source>
</evidence>
<keyword evidence="2" id="KW-0678">Repressor</keyword>
<dbReference type="PANTHER" id="PTHR36427:SF3">
    <property type="entry name" value="LARGE RIBOSOMAL SUBUNIT PROTEIN UL1M"/>
    <property type="match status" value="1"/>
</dbReference>
<evidence type="ECO:0000256" key="7">
    <source>
        <dbReference type="SAM" id="MobiDB-lite"/>
    </source>
</evidence>
<evidence type="ECO:0000256" key="3">
    <source>
        <dbReference type="ARBA" id="ARBA00022845"/>
    </source>
</evidence>
<comment type="similarity">
    <text evidence="1 6">Belongs to the universal ribosomal protein uL1 family.</text>
</comment>
<keyword evidence="5 6" id="KW-0687">Ribonucleoprotein</keyword>
<evidence type="ECO:0000256" key="6">
    <source>
        <dbReference type="RuleBase" id="RU000659"/>
    </source>
</evidence>
<feature type="compositionally biased region" description="Basic and acidic residues" evidence="7">
    <location>
        <begin position="43"/>
        <end position="64"/>
    </location>
</feature>
<reference evidence="8 9" key="1">
    <citation type="journal article" date="2016" name="Nat. Commun.">
        <title>Thousands of microbial genomes shed light on interconnected biogeochemical processes in an aquifer system.</title>
        <authorList>
            <person name="Anantharaman K."/>
            <person name="Brown C.T."/>
            <person name="Hug L.A."/>
            <person name="Sharon I."/>
            <person name="Castelle C.J."/>
            <person name="Probst A.J."/>
            <person name="Thomas B.C."/>
            <person name="Singh A."/>
            <person name="Wilkins M.J."/>
            <person name="Karaoz U."/>
            <person name="Brodie E.L."/>
            <person name="Williams K.H."/>
            <person name="Hubbard S.S."/>
            <person name="Banfield J.F."/>
        </authorList>
    </citation>
    <scope>NUCLEOTIDE SEQUENCE [LARGE SCALE GENOMIC DNA]</scope>
</reference>
<dbReference type="Gene3D" id="3.30.190.20">
    <property type="match status" value="1"/>
</dbReference>
<dbReference type="InterPro" id="IPR016095">
    <property type="entry name" value="Ribosomal_uL1_3-a/b-sand"/>
</dbReference>
<evidence type="ECO:0000256" key="2">
    <source>
        <dbReference type="ARBA" id="ARBA00022491"/>
    </source>
</evidence>
<evidence type="ECO:0000256" key="4">
    <source>
        <dbReference type="ARBA" id="ARBA00022980"/>
    </source>
</evidence>
<feature type="region of interest" description="Disordered" evidence="7">
    <location>
        <begin position="37"/>
        <end position="86"/>
    </location>
</feature>
<keyword evidence="3" id="KW-0810">Translation regulation</keyword>
<dbReference type="InterPro" id="IPR023674">
    <property type="entry name" value="Ribosomal_uL1-like"/>
</dbReference>
<dbReference type="PROSITE" id="PS01199">
    <property type="entry name" value="RIBOSOMAL_L1"/>
    <property type="match status" value="1"/>
</dbReference>
<dbReference type="STRING" id="1797737.A2196_01235"/>
<dbReference type="AlphaFoldDB" id="A0A1F5HG02"/>
<dbReference type="EMBL" id="MFCA01000006">
    <property type="protein sequence ID" value="OGE03040.1"/>
    <property type="molecule type" value="Genomic_DNA"/>
</dbReference>
<dbReference type="Pfam" id="PF00687">
    <property type="entry name" value="Ribosomal_L1"/>
    <property type="match status" value="1"/>
</dbReference>
<accession>A0A1F5HG02</accession>
<dbReference type="InterPro" id="IPR028364">
    <property type="entry name" value="Ribosomal_uL1/biogenesis"/>
</dbReference>
<dbReference type="GO" id="GO:0005840">
    <property type="term" value="C:ribosome"/>
    <property type="evidence" value="ECO:0007669"/>
    <property type="project" value="UniProtKB-KW"/>
</dbReference>
<dbReference type="GO" id="GO:1990904">
    <property type="term" value="C:ribonucleoprotein complex"/>
    <property type="evidence" value="ECO:0007669"/>
    <property type="project" value="UniProtKB-KW"/>
</dbReference>
<dbReference type="GO" id="GO:0006417">
    <property type="term" value="P:regulation of translation"/>
    <property type="evidence" value="ECO:0007669"/>
    <property type="project" value="UniProtKB-KW"/>
</dbReference>